<dbReference type="AlphaFoldDB" id="A0A8X6Y0K8"/>
<accession>A0A8X6Y0K8</accession>
<comment type="caution">
    <text evidence="1">The sequence shown here is derived from an EMBL/GenBank/DDBJ whole genome shotgun (WGS) entry which is preliminary data.</text>
</comment>
<protein>
    <submittedName>
        <fullName evidence="1">Uncharacterized protein</fullName>
    </submittedName>
</protein>
<name>A0A8X6Y0K8_9ARAC</name>
<evidence type="ECO:0000313" key="2">
    <source>
        <dbReference type="Proteomes" id="UP000886998"/>
    </source>
</evidence>
<organism evidence="1 2">
    <name type="scientific">Trichonephila inaurata madagascariensis</name>
    <dbReference type="NCBI Taxonomy" id="2747483"/>
    <lineage>
        <taxon>Eukaryota</taxon>
        <taxon>Metazoa</taxon>
        <taxon>Ecdysozoa</taxon>
        <taxon>Arthropoda</taxon>
        <taxon>Chelicerata</taxon>
        <taxon>Arachnida</taxon>
        <taxon>Araneae</taxon>
        <taxon>Araneomorphae</taxon>
        <taxon>Entelegynae</taxon>
        <taxon>Araneoidea</taxon>
        <taxon>Nephilidae</taxon>
        <taxon>Trichonephila</taxon>
        <taxon>Trichonephila inaurata</taxon>
    </lineage>
</organism>
<dbReference type="EMBL" id="BMAV01014128">
    <property type="protein sequence ID" value="GFY62207.1"/>
    <property type="molecule type" value="Genomic_DNA"/>
</dbReference>
<reference evidence="1" key="1">
    <citation type="submission" date="2020-08" db="EMBL/GenBank/DDBJ databases">
        <title>Multicomponent nature underlies the extraordinary mechanical properties of spider dragline silk.</title>
        <authorList>
            <person name="Kono N."/>
            <person name="Nakamura H."/>
            <person name="Mori M."/>
            <person name="Yoshida Y."/>
            <person name="Ohtoshi R."/>
            <person name="Malay A.D."/>
            <person name="Moran D.A.P."/>
            <person name="Tomita M."/>
            <person name="Numata K."/>
            <person name="Arakawa K."/>
        </authorList>
    </citation>
    <scope>NUCLEOTIDE SEQUENCE</scope>
</reference>
<proteinExistence type="predicted"/>
<dbReference type="Proteomes" id="UP000886998">
    <property type="component" value="Unassembled WGS sequence"/>
</dbReference>
<gene>
    <name evidence="1" type="ORF">TNIN_256961</name>
</gene>
<sequence length="92" mass="10488">MLNCPSLSDFGIRGALKRNVFHPLVESNLVCRQSRKEGETQIPLQGLDLMFSSHRIHQLLSAFVFKGWLEMSRVTFPKSWSSSPDSLRKKLA</sequence>
<keyword evidence="2" id="KW-1185">Reference proteome</keyword>
<evidence type="ECO:0000313" key="1">
    <source>
        <dbReference type="EMBL" id="GFY62207.1"/>
    </source>
</evidence>